<dbReference type="InterPro" id="IPR002314">
    <property type="entry name" value="aa-tRNA-synt_IIb"/>
</dbReference>
<dbReference type="GO" id="GO:0005524">
    <property type="term" value="F:ATP binding"/>
    <property type="evidence" value="ECO:0007669"/>
    <property type="project" value="UniProtKB-UniRule"/>
</dbReference>
<comment type="cofactor">
    <cofactor evidence="13">
        <name>Zn(2+)</name>
        <dbReference type="ChEBI" id="CHEBI:29105"/>
    </cofactor>
    <text evidence="13">Binds 1 zinc ion per subunit.</text>
</comment>
<keyword evidence="9 13" id="KW-0694">RNA-binding</keyword>
<dbReference type="PANTHER" id="PTHR11451:SF44">
    <property type="entry name" value="THREONINE--TRNA LIGASE, CHLOROPLASTIC_MITOCHONDRIAL 2"/>
    <property type="match status" value="1"/>
</dbReference>
<dbReference type="GO" id="GO:0046872">
    <property type="term" value="F:metal ion binding"/>
    <property type="evidence" value="ECO:0007669"/>
    <property type="project" value="UniProtKB-KW"/>
</dbReference>
<dbReference type="EMBL" id="CP032998">
    <property type="protein sequence ID" value="QCI26273.1"/>
    <property type="molecule type" value="Genomic_DNA"/>
</dbReference>
<comment type="catalytic activity">
    <reaction evidence="12 13">
        <text>tRNA(Thr) + L-threonine + ATP = L-threonyl-tRNA(Thr) + AMP + diphosphate + H(+)</text>
        <dbReference type="Rhea" id="RHEA:24624"/>
        <dbReference type="Rhea" id="RHEA-COMP:9670"/>
        <dbReference type="Rhea" id="RHEA-COMP:9704"/>
        <dbReference type="ChEBI" id="CHEBI:15378"/>
        <dbReference type="ChEBI" id="CHEBI:30616"/>
        <dbReference type="ChEBI" id="CHEBI:33019"/>
        <dbReference type="ChEBI" id="CHEBI:57926"/>
        <dbReference type="ChEBI" id="CHEBI:78442"/>
        <dbReference type="ChEBI" id="CHEBI:78534"/>
        <dbReference type="ChEBI" id="CHEBI:456215"/>
        <dbReference type="EC" id="6.1.1.3"/>
    </reaction>
</comment>
<protein>
    <recommendedName>
        <fullName evidence="13">Threonine--tRNA ligase</fullName>
        <ecNumber evidence="13">6.1.1.3</ecNumber>
    </recommendedName>
    <alternativeName>
        <fullName evidence="13">Threonyl-tRNA synthetase</fullName>
        <shortName evidence="13">ThrRS</shortName>
    </alternativeName>
</protein>
<evidence type="ECO:0000256" key="13">
    <source>
        <dbReference type="HAMAP-Rule" id="MF_00184"/>
    </source>
</evidence>
<dbReference type="InterPro" id="IPR045864">
    <property type="entry name" value="aa-tRNA-synth_II/BPL/LPL"/>
</dbReference>
<dbReference type="RefSeq" id="WP_158351605.1">
    <property type="nucleotide sequence ID" value="NZ_CP032998.1"/>
</dbReference>
<dbReference type="CDD" id="cd00860">
    <property type="entry name" value="ThrRS_anticodon"/>
    <property type="match status" value="1"/>
</dbReference>
<keyword evidence="10 13" id="KW-0648">Protein biosynthesis</keyword>
<dbReference type="SMART" id="SM00863">
    <property type="entry name" value="tRNA_SAD"/>
    <property type="match status" value="1"/>
</dbReference>
<evidence type="ECO:0000256" key="2">
    <source>
        <dbReference type="ARBA" id="ARBA00022490"/>
    </source>
</evidence>
<dbReference type="SUPFAM" id="SSF81271">
    <property type="entry name" value="TGS-like"/>
    <property type="match status" value="1"/>
</dbReference>
<dbReference type="NCBIfam" id="TIGR00418">
    <property type="entry name" value="thrS"/>
    <property type="match status" value="1"/>
</dbReference>
<evidence type="ECO:0000313" key="17">
    <source>
        <dbReference type="Proteomes" id="UP000298636"/>
    </source>
</evidence>
<feature type="binding site" evidence="13">
    <location>
        <position position="512"/>
    </location>
    <ligand>
        <name>Zn(2+)</name>
        <dbReference type="ChEBI" id="CHEBI:29105"/>
        <note>catalytic</note>
    </ligand>
</feature>
<accession>A0A4D6YE39</accession>
<feature type="region of interest" description="Catalytic" evidence="13">
    <location>
        <begin position="244"/>
        <end position="535"/>
    </location>
</feature>
<evidence type="ECO:0000256" key="4">
    <source>
        <dbReference type="ARBA" id="ARBA00022598"/>
    </source>
</evidence>
<dbReference type="InterPro" id="IPR018163">
    <property type="entry name" value="Thr/Ala-tRNA-synth_IIc_edit"/>
</dbReference>
<dbReference type="GO" id="GO:0005829">
    <property type="term" value="C:cytosol"/>
    <property type="evidence" value="ECO:0007669"/>
    <property type="project" value="TreeGrafter"/>
</dbReference>
<dbReference type="InterPro" id="IPR012947">
    <property type="entry name" value="tRNA_SAD"/>
</dbReference>
<keyword evidence="11 13" id="KW-0030">Aminoacyl-tRNA synthetase</keyword>
<dbReference type="InterPro" id="IPR012676">
    <property type="entry name" value="TGS-like"/>
</dbReference>
<dbReference type="Pfam" id="PF03129">
    <property type="entry name" value="HGTP_anticodon"/>
    <property type="match status" value="1"/>
</dbReference>
<dbReference type="PROSITE" id="PS50862">
    <property type="entry name" value="AA_TRNA_LIGASE_II"/>
    <property type="match status" value="1"/>
</dbReference>
<dbReference type="InterPro" id="IPR012675">
    <property type="entry name" value="Beta-grasp_dom_sf"/>
</dbReference>
<dbReference type="FunFam" id="3.30.930.10:FF:000002">
    <property type="entry name" value="Threonine--tRNA ligase"/>
    <property type="match status" value="1"/>
</dbReference>
<evidence type="ECO:0000256" key="11">
    <source>
        <dbReference type="ARBA" id="ARBA00023146"/>
    </source>
</evidence>
<dbReference type="InterPro" id="IPR006195">
    <property type="entry name" value="aa-tRNA-synth_II"/>
</dbReference>
<reference evidence="16 17" key="1">
    <citation type="submission" date="2018-10" db="EMBL/GenBank/DDBJ databases">
        <title>Comparative functional genomics of the obligate endosymbiont Buchnera aphidicola.</title>
        <authorList>
            <person name="Chong R.A."/>
        </authorList>
    </citation>
    <scope>NUCLEOTIDE SEQUENCE [LARGE SCALE GENOMIC DNA]</scope>
    <source>
        <strain evidence="16 17">Ssp</strain>
    </source>
</reference>
<dbReference type="InterPro" id="IPR002320">
    <property type="entry name" value="Thr-tRNA-ligase_IIa"/>
</dbReference>
<dbReference type="InterPro" id="IPR047246">
    <property type="entry name" value="ThrRS_anticodon"/>
</dbReference>
<comment type="similarity">
    <text evidence="1 13">Belongs to the class-II aminoacyl-tRNA synthetase family.</text>
</comment>
<gene>
    <name evidence="13 16" type="primary">thrS</name>
    <name evidence="16" type="ORF">D9V79_00405</name>
</gene>
<keyword evidence="8 13" id="KW-0067">ATP-binding</keyword>
<evidence type="ECO:0000256" key="9">
    <source>
        <dbReference type="ARBA" id="ARBA00022884"/>
    </source>
</evidence>
<dbReference type="Gene3D" id="3.30.930.10">
    <property type="entry name" value="Bira Bifunctional Protein, Domain 2"/>
    <property type="match status" value="1"/>
</dbReference>
<evidence type="ECO:0000256" key="6">
    <source>
        <dbReference type="ARBA" id="ARBA00022741"/>
    </source>
</evidence>
<evidence type="ECO:0000256" key="5">
    <source>
        <dbReference type="ARBA" id="ARBA00022723"/>
    </source>
</evidence>
<feature type="domain" description="TGS" evidence="15">
    <location>
        <begin position="1"/>
        <end position="62"/>
    </location>
</feature>
<dbReference type="PANTHER" id="PTHR11451">
    <property type="entry name" value="THREONINE-TRNA LIGASE"/>
    <property type="match status" value="1"/>
</dbReference>
<dbReference type="Gene3D" id="3.30.980.10">
    <property type="entry name" value="Threonyl-trna Synthetase, Chain A, domain 2"/>
    <property type="match status" value="1"/>
</dbReference>
<keyword evidence="3 13" id="KW-0820">tRNA-binding</keyword>
<comment type="subcellular location">
    <subcellularLocation>
        <location evidence="13">Cytoplasm</location>
    </subcellularLocation>
</comment>
<evidence type="ECO:0000256" key="3">
    <source>
        <dbReference type="ARBA" id="ARBA00022555"/>
    </source>
</evidence>
<dbReference type="SUPFAM" id="SSF52954">
    <property type="entry name" value="Class II aaRS ABD-related"/>
    <property type="match status" value="1"/>
</dbReference>
<keyword evidence="2 13" id="KW-0963">Cytoplasm</keyword>
<dbReference type="Pfam" id="PF07973">
    <property type="entry name" value="tRNA_SAD"/>
    <property type="match status" value="1"/>
</dbReference>
<dbReference type="InterPro" id="IPR004154">
    <property type="entry name" value="Anticodon-bd"/>
</dbReference>
<feature type="binding site" evidence="13">
    <location>
        <position position="335"/>
    </location>
    <ligand>
        <name>Zn(2+)</name>
        <dbReference type="ChEBI" id="CHEBI:29105"/>
        <note>catalytic</note>
    </ligand>
</feature>
<evidence type="ECO:0000259" key="15">
    <source>
        <dbReference type="PROSITE" id="PS51880"/>
    </source>
</evidence>
<dbReference type="EC" id="6.1.1.3" evidence="13"/>
<evidence type="ECO:0000256" key="8">
    <source>
        <dbReference type="ARBA" id="ARBA00022840"/>
    </source>
</evidence>
<dbReference type="Gene3D" id="3.30.54.20">
    <property type="match status" value="1"/>
</dbReference>
<comment type="subunit">
    <text evidence="13">Homodimer.</text>
</comment>
<evidence type="ECO:0000256" key="1">
    <source>
        <dbReference type="ARBA" id="ARBA00008226"/>
    </source>
</evidence>
<dbReference type="InterPro" id="IPR004095">
    <property type="entry name" value="TGS"/>
</dbReference>
<dbReference type="SUPFAM" id="SSF55681">
    <property type="entry name" value="Class II aaRS and biotin synthetases"/>
    <property type="match status" value="1"/>
</dbReference>
<sequence>MLVVTLLNGMKRVYQKSMISIFEVAEDIKKGLGHIAIGAIMNDRFVNINTLIIQDSKIFILTIKDEKSISFIQRSCVQLLSYACKIKWPCSKIGMGNILKNGFYCDIDVKHNISKKDIYDLEILMTKLIKKKYCIIHKKILKKDVINIFEKKNEIYKVQYISKYFSDYNTIDVYYHEKYLDISLGEQVSNIQFCKYFKLQNCSGAYWEGNKSNKMLQRIYGTVWLNHSQLLKYLNHLKVIKNKDHRVINKKMELYHIQEEAAGMIFWHHNGWIIFKELEKFIRFQLTKWKYEEVKTPLLMHRTLWEISGHVENFKDFIFSTTLEHKEYFIKPMNCPAHIQIFNCGLKSYRDLPVRISEFGTCHRNEPSGSLHGLMRLRNFTQDDAHIFCTEDQIQEEITSCIKMIFNVYKTFGFEKIHVHFSTRPKNRIGENDIWDKSELALKNSLLINHVNFKVKEGEGAFYGPKIEFILEDSLNRLWQCGTIQLDFYLSERFSAFYIDKNNCHKTPVMIHRAILGSIERFIGILLEEYSGFLPTWLSPIQIMIINVNMHNIQYAINIKKKFFHLGIRVKCDVDNEKMNFKIRKYTIQRIPYILICGDQEMRLNKISIRNRNKKIINLIDVNFFIQHITLEIQNRSFCQMGE</sequence>
<evidence type="ECO:0000313" key="16">
    <source>
        <dbReference type="EMBL" id="QCI26273.1"/>
    </source>
</evidence>
<evidence type="ECO:0000256" key="12">
    <source>
        <dbReference type="ARBA" id="ARBA00049515"/>
    </source>
</evidence>
<dbReference type="CDD" id="cd00771">
    <property type="entry name" value="ThrRS_core"/>
    <property type="match status" value="1"/>
</dbReference>
<evidence type="ECO:0000256" key="10">
    <source>
        <dbReference type="ARBA" id="ARBA00022917"/>
    </source>
</evidence>
<organism evidence="16 17">
    <name type="scientific">Buchnera aphidicola</name>
    <name type="common">Stegophylla sp.</name>
    <dbReference type="NCBI Taxonomy" id="2315800"/>
    <lineage>
        <taxon>Bacteria</taxon>
        <taxon>Pseudomonadati</taxon>
        <taxon>Pseudomonadota</taxon>
        <taxon>Gammaproteobacteria</taxon>
        <taxon>Enterobacterales</taxon>
        <taxon>Erwiniaceae</taxon>
        <taxon>Buchnera</taxon>
    </lineage>
</organism>
<evidence type="ECO:0000256" key="7">
    <source>
        <dbReference type="ARBA" id="ARBA00022833"/>
    </source>
</evidence>
<dbReference type="FunFam" id="3.40.50.800:FF:000001">
    <property type="entry name" value="Threonine--tRNA ligase"/>
    <property type="match status" value="1"/>
</dbReference>
<dbReference type="GO" id="GO:0000049">
    <property type="term" value="F:tRNA binding"/>
    <property type="evidence" value="ECO:0007669"/>
    <property type="project" value="UniProtKB-KW"/>
</dbReference>
<dbReference type="GO" id="GO:0006435">
    <property type="term" value="P:threonyl-tRNA aminoacylation"/>
    <property type="evidence" value="ECO:0007669"/>
    <property type="project" value="UniProtKB-UniRule"/>
</dbReference>
<dbReference type="Proteomes" id="UP000298636">
    <property type="component" value="Chromosome"/>
</dbReference>
<dbReference type="PROSITE" id="PS51880">
    <property type="entry name" value="TGS"/>
    <property type="match status" value="1"/>
</dbReference>
<dbReference type="AlphaFoldDB" id="A0A4D6YE39"/>
<dbReference type="InterPro" id="IPR033728">
    <property type="entry name" value="ThrRS_core"/>
</dbReference>
<keyword evidence="4 13" id="KW-0436">Ligase</keyword>
<dbReference type="GO" id="GO:0004829">
    <property type="term" value="F:threonine-tRNA ligase activity"/>
    <property type="evidence" value="ECO:0007669"/>
    <property type="project" value="UniProtKB-UniRule"/>
</dbReference>
<keyword evidence="17" id="KW-1185">Reference proteome</keyword>
<feature type="binding site" evidence="13">
    <location>
        <position position="386"/>
    </location>
    <ligand>
        <name>Zn(2+)</name>
        <dbReference type="ChEBI" id="CHEBI:29105"/>
        <note>catalytic</note>
    </ligand>
</feature>
<dbReference type="HAMAP" id="MF_00184">
    <property type="entry name" value="Thr_tRNA_synth"/>
    <property type="match status" value="1"/>
</dbReference>
<dbReference type="OrthoDB" id="9802304at2"/>
<dbReference type="Pfam" id="PF00587">
    <property type="entry name" value="tRNA-synt_2b"/>
    <property type="match status" value="1"/>
</dbReference>
<evidence type="ECO:0000259" key="14">
    <source>
        <dbReference type="PROSITE" id="PS50862"/>
    </source>
</evidence>
<dbReference type="PRINTS" id="PR01047">
    <property type="entry name" value="TRNASYNTHTHR"/>
</dbReference>
<feature type="domain" description="Aminoacyl-transfer RNA synthetases class-II family profile" evidence="14">
    <location>
        <begin position="244"/>
        <end position="535"/>
    </location>
</feature>
<keyword evidence="7 13" id="KW-0862">Zinc</keyword>
<proteinExistence type="inferred from homology"/>
<dbReference type="Gene3D" id="3.40.50.800">
    <property type="entry name" value="Anticodon-binding domain"/>
    <property type="match status" value="1"/>
</dbReference>
<keyword evidence="6 13" id="KW-0547">Nucleotide-binding</keyword>
<name>A0A4D6YE39_9GAMM</name>
<dbReference type="InterPro" id="IPR036621">
    <property type="entry name" value="Anticodon-bd_dom_sf"/>
</dbReference>
<keyword evidence="5 13" id="KW-0479">Metal-binding</keyword>
<dbReference type="SUPFAM" id="SSF55186">
    <property type="entry name" value="ThrRS/AlaRS common domain"/>
    <property type="match status" value="1"/>
</dbReference>
<dbReference type="Gene3D" id="3.10.20.30">
    <property type="match status" value="1"/>
</dbReference>